<dbReference type="EMBL" id="BMLK01000005">
    <property type="protein sequence ID" value="GGN46280.1"/>
    <property type="molecule type" value="Genomic_DNA"/>
</dbReference>
<evidence type="ECO:0000256" key="1">
    <source>
        <dbReference type="ARBA" id="ARBA00001275"/>
    </source>
</evidence>
<dbReference type="NCBIfam" id="TIGR02094">
    <property type="entry name" value="more_P_ylases"/>
    <property type="match status" value="1"/>
</dbReference>
<dbReference type="InterPro" id="IPR052182">
    <property type="entry name" value="Glycogen/Maltodextrin_Phosph"/>
</dbReference>
<keyword evidence="7" id="KW-0663">Pyridoxal phosphate</keyword>
<dbReference type="Pfam" id="PF00343">
    <property type="entry name" value="Phosphorylase"/>
    <property type="match status" value="1"/>
</dbReference>
<accession>A0ABQ2JJ31</accession>
<dbReference type="InterPro" id="IPR035090">
    <property type="entry name" value="Pyridoxal_P_attach_site"/>
</dbReference>
<evidence type="ECO:0000256" key="8">
    <source>
        <dbReference type="ARBA" id="ARBA00023277"/>
    </source>
</evidence>
<comment type="similarity">
    <text evidence="3">Belongs to the glycogen phosphorylase family.</text>
</comment>
<dbReference type="Gene3D" id="3.40.50.2000">
    <property type="entry name" value="Glycogen Phosphorylase B"/>
    <property type="match status" value="3"/>
</dbReference>
<evidence type="ECO:0000313" key="11">
    <source>
        <dbReference type="Proteomes" id="UP000605099"/>
    </source>
</evidence>
<comment type="catalytic activity">
    <reaction evidence="1">
        <text>[(1-&gt;4)-alpha-D-glucosyl](n) + phosphate = [(1-&gt;4)-alpha-D-glucosyl](n-1) + alpha-D-glucose 1-phosphate</text>
        <dbReference type="Rhea" id="RHEA:41732"/>
        <dbReference type="Rhea" id="RHEA-COMP:9584"/>
        <dbReference type="Rhea" id="RHEA-COMP:9586"/>
        <dbReference type="ChEBI" id="CHEBI:15444"/>
        <dbReference type="ChEBI" id="CHEBI:43474"/>
        <dbReference type="ChEBI" id="CHEBI:58601"/>
        <dbReference type="EC" id="2.4.1.1"/>
    </reaction>
</comment>
<evidence type="ECO:0000256" key="5">
    <source>
        <dbReference type="ARBA" id="ARBA00022676"/>
    </source>
</evidence>
<evidence type="ECO:0000256" key="4">
    <source>
        <dbReference type="ARBA" id="ARBA00012591"/>
    </source>
</evidence>
<keyword evidence="8" id="KW-0119">Carbohydrate metabolism</keyword>
<dbReference type="Proteomes" id="UP000605099">
    <property type="component" value="Unassembled WGS sequence"/>
</dbReference>
<proteinExistence type="inferred from homology"/>
<comment type="function">
    <text evidence="9">Phosphorylase is an important allosteric enzyme in carbohydrate metabolism. Enzymes from different sources differ in their regulatory mechanisms and in their natural substrates. However, all known phosphorylases share catalytic and structural properties.</text>
</comment>
<dbReference type="InterPro" id="IPR000811">
    <property type="entry name" value="Glyco_trans_35"/>
</dbReference>
<evidence type="ECO:0000313" key="10">
    <source>
        <dbReference type="EMBL" id="GGN46280.1"/>
    </source>
</evidence>
<comment type="caution">
    <text evidence="10">The sequence shown here is derived from an EMBL/GenBank/DDBJ whole genome shotgun (WGS) entry which is preliminary data.</text>
</comment>
<keyword evidence="6" id="KW-0808">Transferase</keyword>
<dbReference type="PROSITE" id="PS00102">
    <property type="entry name" value="PHOSPHORYLASE"/>
    <property type="match status" value="1"/>
</dbReference>
<reference evidence="11" key="1">
    <citation type="journal article" date="2019" name="Int. J. Syst. Evol. Microbiol.">
        <title>The Global Catalogue of Microorganisms (GCM) 10K type strain sequencing project: providing services to taxonomists for standard genome sequencing and annotation.</title>
        <authorList>
            <consortium name="The Broad Institute Genomics Platform"/>
            <consortium name="The Broad Institute Genome Sequencing Center for Infectious Disease"/>
            <person name="Wu L."/>
            <person name="Ma J."/>
        </authorList>
    </citation>
    <scope>NUCLEOTIDE SEQUENCE [LARGE SCALE GENOMIC DNA]</scope>
    <source>
        <strain evidence="11">CGMCC 1.6784</strain>
    </source>
</reference>
<dbReference type="EC" id="2.4.1.1" evidence="4"/>
<keyword evidence="11" id="KW-1185">Reference proteome</keyword>
<dbReference type="PANTHER" id="PTHR42655:SF1">
    <property type="entry name" value="GLYCOGEN PHOSPHORYLASE"/>
    <property type="match status" value="1"/>
</dbReference>
<dbReference type="PANTHER" id="PTHR42655">
    <property type="entry name" value="GLYCOGEN PHOSPHORYLASE"/>
    <property type="match status" value="1"/>
</dbReference>
<gene>
    <name evidence="10" type="ORF">GCM10011349_13280</name>
</gene>
<comment type="cofactor">
    <cofactor evidence="2">
        <name>pyridoxal 5'-phosphate</name>
        <dbReference type="ChEBI" id="CHEBI:597326"/>
    </cofactor>
</comment>
<dbReference type="InterPro" id="IPR011834">
    <property type="entry name" value="Agluc_phsphrylas"/>
</dbReference>
<evidence type="ECO:0000256" key="2">
    <source>
        <dbReference type="ARBA" id="ARBA00001933"/>
    </source>
</evidence>
<organism evidence="10 11">
    <name type="scientific">Novosphingobium indicum</name>
    <dbReference type="NCBI Taxonomy" id="462949"/>
    <lineage>
        <taxon>Bacteria</taxon>
        <taxon>Pseudomonadati</taxon>
        <taxon>Pseudomonadota</taxon>
        <taxon>Alphaproteobacteria</taxon>
        <taxon>Sphingomonadales</taxon>
        <taxon>Sphingomonadaceae</taxon>
        <taxon>Novosphingobium</taxon>
    </lineage>
</organism>
<evidence type="ECO:0000256" key="3">
    <source>
        <dbReference type="ARBA" id="ARBA00006047"/>
    </source>
</evidence>
<evidence type="ECO:0000256" key="7">
    <source>
        <dbReference type="ARBA" id="ARBA00022898"/>
    </source>
</evidence>
<protein>
    <recommendedName>
        <fullName evidence="4">glycogen phosphorylase</fullName>
        <ecNumber evidence="4">2.4.1.1</ecNumber>
    </recommendedName>
</protein>
<keyword evidence="5" id="KW-0328">Glycosyltransferase</keyword>
<name>A0ABQ2JJ31_9SPHN</name>
<evidence type="ECO:0000256" key="6">
    <source>
        <dbReference type="ARBA" id="ARBA00022679"/>
    </source>
</evidence>
<dbReference type="RefSeq" id="WP_188818875.1">
    <property type="nucleotide sequence ID" value="NZ_BMLK01000005.1"/>
</dbReference>
<dbReference type="SUPFAM" id="SSF53756">
    <property type="entry name" value="UDP-Glycosyltransferase/glycogen phosphorylase"/>
    <property type="match status" value="1"/>
</dbReference>
<evidence type="ECO:0000256" key="9">
    <source>
        <dbReference type="ARBA" id="ARBA00025174"/>
    </source>
</evidence>
<sequence length="565" mass="63642">MSSSLDAFITRKHIAYFTMELAVRPEMHTYAGGLGILAGDTARSCADLGLPVVFVTLLSRAGYFKQVIDADGRQTEQPDWWDPERWCTPLNAMVAVDIERKPVWIRPWLYVHTCPHGHQIPILLLDTDLDQNGADDRTLTHNLYGGDEDYRLRQEIILGIGGIRILRALGFDLHTYHLNEGHAALLTLELLNRSRVAPEELIAGESPFDIAEVRASCVFTTHTPVEAGHDRFSYELFERLLPGFVDLDELKRLAGEDRLNMTRLALKLAGYVNGVARRHAETTEHMFPGYRIHAVTNGIHPGTWTHPAFAQLYTTHLPQWQHEPEILVRALQLPDDEIWRCHQSAKGDLIRQVKESAGIALDSEIPILGFARRMTGYKRPLLLFENLDRLIDVASRHPFQVVLAGKAHPQDADGKEAIRQVHALARQLRGRLNCVFLPDYDMQIAMTLVAGADVWLNTPLPPMEASGTSGMKAALNGVLNLSVLDGWWIEACVEGVTGWSIGQDGDGARQHATALYDQLDHTVLPLYSADPARWRWMMKQAIGNIAYYFNSQRMMRRYAAEAYLR</sequence>